<dbReference type="InterPro" id="IPR049352">
    <property type="entry name" value="Rost"/>
</dbReference>
<dbReference type="AlphaFoldDB" id="A0A6P8W2L7"/>
<keyword evidence="1" id="KW-0812">Transmembrane</keyword>
<keyword evidence="2" id="KW-1185">Reference proteome</keyword>
<evidence type="ECO:0000313" key="3">
    <source>
        <dbReference type="RefSeq" id="XP_034097864.1"/>
    </source>
</evidence>
<sequence>MRDQSKECCCQPMLDEFQKSKFSLHHEEPADFCRSQWQRGQRSYIWLIYRWCLAAFFAGGWLGSVIETFNDGKWFIYLTDWGFTLVTYACIFGAVITTIYFNNPNYFKPGSFCLKIYWASHFTATVLALVITFVYWTTIHPNIEDEVDLYNIWEHALNSVFMFIDFFLVAFPTHIMHFVFPICVGLIYAFFSLIYYFAGGLDIFGEHYIYFILDWERPGLAIGSLCIVYVLLLIFCVVVFWMYRLRLWIFRRNMKPQTREIIQRPAPNTV</sequence>
<dbReference type="RefSeq" id="XP_034097864.1">
    <property type="nucleotide sequence ID" value="XM_034241973.2"/>
</dbReference>
<dbReference type="Pfam" id="PF21534">
    <property type="entry name" value="Rost"/>
    <property type="match status" value="1"/>
</dbReference>
<gene>
    <name evidence="3" type="primary">LOC117563587</name>
</gene>
<dbReference type="GeneID" id="117563587"/>
<dbReference type="PANTHER" id="PTHR12242:SF46">
    <property type="entry name" value="IP08657P-RELATED"/>
    <property type="match status" value="1"/>
</dbReference>
<dbReference type="GO" id="GO:0016020">
    <property type="term" value="C:membrane"/>
    <property type="evidence" value="ECO:0007669"/>
    <property type="project" value="TreeGrafter"/>
</dbReference>
<feature type="transmembrane region" description="Helical" evidence="1">
    <location>
        <begin position="178"/>
        <end position="198"/>
    </location>
</feature>
<evidence type="ECO:0000313" key="2">
    <source>
        <dbReference type="Proteomes" id="UP000515160"/>
    </source>
</evidence>
<dbReference type="PANTHER" id="PTHR12242">
    <property type="entry name" value="OS02G0130600 PROTEIN-RELATED"/>
    <property type="match status" value="1"/>
</dbReference>
<feature type="transmembrane region" description="Helical" evidence="1">
    <location>
        <begin position="112"/>
        <end position="135"/>
    </location>
</feature>
<reference evidence="3" key="1">
    <citation type="submission" date="2025-08" db="UniProtKB">
        <authorList>
            <consortium name="RefSeq"/>
        </authorList>
    </citation>
    <scope>IDENTIFICATION</scope>
    <source>
        <strain evidence="3">15112-1751.03</strain>
        <tissue evidence="3">Whole Adult</tissue>
    </source>
</reference>
<dbReference type="Proteomes" id="UP000515160">
    <property type="component" value="Chromosome 2L"/>
</dbReference>
<dbReference type="OrthoDB" id="419711at2759"/>
<feature type="transmembrane region" description="Helical" evidence="1">
    <location>
        <begin position="74"/>
        <end position="100"/>
    </location>
</feature>
<keyword evidence="1" id="KW-0472">Membrane</keyword>
<proteinExistence type="predicted"/>
<feature type="transmembrane region" description="Helical" evidence="1">
    <location>
        <begin position="218"/>
        <end position="243"/>
    </location>
</feature>
<accession>A0A6P8W2L7</accession>
<feature type="transmembrane region" description="Helical" evidence="1">
    <location>
        <begin position="155"/>
        <end position="171"/>
    </location>
</feature>
<evidence type="ECO:0000256" key="1">
    <source>
        <dbReference type="SAM" id="Phobius"/>
    </source>
</evidence>
<name>A0A6P8W2L7_DROAB</name>
<feature type="transmembrane region" description="Helical" evidence="1">
    <location>
        <begin position="44"/>
        <end position="62"/>
    </location>
</feature>
<protein>
    <submittedName>
        <fullName evidence="3">Protein rolling stone-like</fullName>
    </submittedName>
</protein>
<keyword evidence="1" id="KW-1133">Transmembrane helix</keyword>
<organism evidence="2 3">
    <name type="scientific">Drosophila albomicans</name>
    <name type="common">Fruit fly</name>
    <dbReference type="NCBI Taxonomy" id="7291"/>
    <lineage>
        <taxon>Eukaryota</taxon>
        <taxon>Metazoa</taxon>
        <taxon>Ecdysozoa</taxon>
        <taxon>Arthropoda</taxon>
        <taxon>Hexapoda</taxon>
        <taxon>Insecta</taxon>
        <taxon>Pterygota</taxon>
        <taxon>Neoptera</taxon>
        <taxon>Endopterygota</taxon>
        <taxon>Diptera</taxon>
        <taxon>Brachycera</taxon>
        <taxon>Muscomorpha</taxon>
        <taxon>Ephydroidea</taxon>
        <taxon>Drosophilidae</taxon>
        <taxon>Drosophila</taxon>
    </lineage>
</organism>